<keyword evidence="5" id="KW-1185">Reference proteome</keyword>
<dbReference type="PANTHER" id="PTHR21666">
    <property type="entry name" value="PEPTIDASE-RELATED"/>
    <property type="match status" value="1"/>
</dbReference>
<dbReference type="InterPro" id="IPR016047">
    <property type="entry name" value="M23ase_b-sheet_dom"/>
</dbReference>
<name>A0ABT7MR39_9BACL</name>
<comment type="caution">
    <text evidence="4">The sequence shown here is derived from an EMBL/GenBank/DDBJ whole genome shotgun (WGS) entry which is preliminary data.</text>
</comment>
<gene>
    <name evidence="4" type="ORF">QR695_11755</name>
</gene>
<dbReference type="InterPro" id="IPR011055">
    <property type="entry name" value="Dup_hybrid_motif"/>
</dbReference>
<evidence type="ECO:0000256" key="2">
    <source>
        <dbReference type="SAM" id="SignalP"/>
    </source>
</evidence>
<feature type="region of interest" description="Disordered" evidence="1">
    <location>
        <begin position="110"/>
        <end position="129"/>
    </location>
</feature>
<dbReference type="InterPro" id="IPR050570">
    <property type="entry name" value="Cell_wall_metabolism_enzyme"/>
</dbReference>
<dbReference type="Pfam" id="PF01551">
    <property type="entry name" value="Peptidase_M23"/>
    <property type="match status" value="1"/>
</dbReference>
<dbReference type="RefSeq" id="WP_214718947.1">
    <property type="nucleotide sequence ID" value="NZ_CP183077.1"/>
</dbReference>
<evidence type="ECO:0000313" key="4">
    <source>
        <dbReference type="EMBL" id="MDL5377673.1"/>
    </source>
</evidence>
<dbReference type="Gene3D" id="1.10.287.1490">
    <property type="match status" value="1"/>
</dbReference>
<evidence type="ECO:0000259" key="3">
    <source>
        <dbReference type="Pfam" id="PF01551"/>
    </source>
</evidence>
<dbReference type="SUPFAM" id="SSF51261">
    <property type="entry name" value="Duplicated hybrid motif"/>
    <property type="match status" value="1"/>
</dbReference>
<reference evidence="4 5" key="1">
    <citation type="submission" date="2023-06" db="EMBL/GenBank/DDBJ databases">
        <title>Influencing factors and mechanism of Cr(VI) reduction by facultative anaerobic Exiguobacterium sp. PY14.</title>
        <authorList>
            <person name="Zou L."/>
        </authorList>
    </citation>
    <scope>NUCLEOTIDE SEQUENCE [LARGE SCALE GENOMIC DNA]</scope>
    <source>
        <strain evidence="4 5">PY14</strain>
    </source>
</reference>
<dbReference type="Gene3D" id="2.70.70.10">
    <property type="entry name" value="Glucose Permease (Domain IIA)"/>
    <property type="match status" value="1"/>
</dbReference>
<dbReference type="CDD" id="cd12797">
    <property type="entry name" value="M23_peptidase"/>
    <property type="match status" value="1"/>
</dbReference>
<evidence type="ECO:0000313" key="5">
    <source>
        <dbReference type="Proteomes" id="UP001230807"/>
    </source>
</evidence>
<accession>A0ABT7MR39</accession>
<keyword evidence="2" id="KW-0732">Signal</keyword>
<protein>
    <submittedName>
        <fullName evidence="4">Peptidoglycan DD-metalloendopeptidase family protein</fullName>
    </submittedName>
</protein>
<feature type="domain" description="M23ase beta-sheet core" evidence="3">
    <location>
        <begin position="207"/>
        <end position="299"/>
    </location>
</feature>
<proteinExistence type="predicted"/>
<sequence>MWKQLLVTVGTGVLILSGTSAVSADQITPQDLVKTTKSLQQTEQRIQTSKQSVAKAKRHVETIDQSAKAINQKIEQTKSKLASYETALNPETADKSLFKQVLSTVLPSAKAEAAESEETKRDLQAKQAETTQSLKALESKQADVEAERQQARSAHVAAYKQLKGQAAQLKDLKQQTAALAPDKFMMPATGRLSQGYGPASGQFGYTFHNGIDIAANVGTPIYAAAAGTVTDVKSGGPYGKHVFIEHEIDGQKWTTVYAHMHKIEVKTGQTLLQGEGIGQIGNTGNSSGPHLHFEVHQGEYAYSSSSAGNTVNPMDVAEVLGGVSPIKATY</sequence>
<dbReference type="Proteomes" id="UP001230807">
    <property type="component" value="Unassembled WGS sequence"/>
</dbReference>
<evidence type="ECO:0000256" key="1">
    <source>
        <dbReference type="SAM" id="MobiDB-lite"/>
    </source>
</evidence>
<dbReference type="EMBL" id="JASWER010000010">
    <property type="protein sequence ID" value="MDL5377673.1"/>
    <property type="molecule type" value="Genomic_DNA"/>
</dbReference>
<dbReference type="PANTHER" id="PTHR21666:SF270">
    <property type="entry name" value="MUREIN HYDROLASE ACTIVATOR ENVC"/>
    <property type="match status" value="1"/>
</dbReference>
<feature type="chain" id="PRO_5045761905" evidence="2">
    <location>
        <begin position="25"/>
        <end position="330"/>
    </location>
</feature>
<organism evidence="4 5">
    <name type="scientific">Exiguobacterium mexicanum</name>
    <dbReference type="NCBI Taxonomy" id="340146"/>
    <lineage>
        <taxon>Bacteria</taxon>
        <taxon>Bacillati</taxon>
        <taxon>Bacillota</taxon>
        <taxon>Bacilli</taxon>
        <taxon>Bacillales</taxon>
        <taxon>Bacillales Family XII. Incertae Sedis</taxon>
        <taxon>Exiguobacterium</taxon>
    </lineage>
</organism>
<feature type="signal peptide" evidence="2">
    <location>
        <begin position="1"/>
        <end position="24"/>
    </location>
</feature>